<evidence type="ECO:0000256" key="8">
    <source>
        <dbReference type="ARBA" id="ARBA00022840"/>
    </source>
</evidence>
<reference evidence="14 15" key="1">
    <citation type="journal article" date="2019" name="Int. J. Syst. Evol. Microbiol.">
        <title>The Global Catalogue of Microorganisms (GCM) 10K type strain sequencing project: providing services to taxonomists for standard genome sequencing and annotation.</title>
        <authorList>
            <consortium name="The Broad Institute Genomics Platform"/>
            <consortium name="The Broad Institute Genome Sequencing Center for Infectious Disease"/>
            <person name="Wu L."/>
            <person name="Ma J."/>
        </authorList>
    </citation>
    <scope>NUCLEOTIDE SEQUENCE [LARGE SCALE GENOMIC DNA]</scope>
    <source>
        <strain evidence="14 15">JCM 15421</strain>
    </source>
</reference>
<evidence type="ECO:0000313" key="14">
    <source>
        <dbReference type="EMBL" id="GAA0719750.1"/>
    </source>
</evidence>
<dbReference type="InterPro" id="IPR004154">
    <property type="entry name" value="Anticodon-bd"/>
</dbReference>
<dbReference type="InterPro" id="IPR006195">
    <property type="entry name" value="aa-tRNA-synth_II"/>
</dbReference>
<evidence type="ECO:0000256" key="2">
    <source>
        <dbReference type="ARBA" id="ARBA00011738"/>
    </source>
</evidence>
<dbReference type="InterPro" id="IPR050062">
    <property type="entry name" value="Pro-tRNA_synthetase"/>
</dbReference>
<dbReference type="NCBIfam" id="TIGR00409">
    <property type="entry name" value="proS_fam_II"/>
    <property type="match status" value="1"/>
</dbReference>
<accession>A0ABN1IRE2</accession>
<dbReference type="Pfam" id="PF00587">
    <property type="entry name" value="tRNA-synt_2b"/>
    <property type="match status" value="1"/>
</dbReference>
<dbReference type="PRINTS" id="PR01046">
    <property type="entry name" value="TRNASYNTHPRO"/>
</dbReference>
<evidence type="ECO:0000256" key="3">
    <source>
        <dbReference type="ARBA" id="ARBA00012831"/>
    </source>
</evidence>
<dbReference type="PROSITE" id="PS50862">
    <property type="entry name" value="AA_TRNA_LIGASE_II"/>
    <property type="match status" value="1"/>
</dbReference>
<dbReference type="PANTHER" id="PTHR42753">
    <property type="entry name" value="MITOCHONDRIAL RIBOSOME PROTEIN L39/PROLYL-TRNA LIGASE FAMILY MEMBER"/>
    <property type="match status" value="1"/>
</dbReference>
<dbReference type="Gene3D" id="3.40.50.800">
    <property type="entry name" value="Anticodon-binding domain"/>
    <property type="match status" value="1"/>
</dbReference>
<dbReference type="SUPFAM" id="SSF52954">
    <property type="entry name" value="Class II aaRS ABD-related"/>
    <property type="match status" value="1"/>
</dbReference>
<protein>
    <recommendedName>
        <fullName evidence="4 12">Proline--tRNA ligase</fullName>
        <ecNumber evidence="3 12">6.1.1.15</ecNumber>
    </recommendedName>
</protein>
<evidence type="ECO:0000256" key="9">
    <source>
        <dbReference type="ARBA" id="ARBA00022917"/>
    </source>
</evidence>
<feature type="domain" description="Aminoacyl-transfer RNA synthetases class-II family profile" evidence="13">
    <location>
        <begin position="38"/>
        <end position="340"/>
    </location>
</feature>
<keyword evidence="5" id="KW-0963">Cytoplasm</keyword>
<dbReference type="InterPro" id="IPR044140">
    <property type="entry name" value="ProRS_anticodon_short"/>
</dbReference>
<dbReference type="NCBIfam" id="NF008979">
    <property type="entry name" value="PRK12325.1"/>
    <property type="match status" value="1"/>
</dbReference>
<dbReference type="Pfam" id="PF03129">
    <property type="entry name" value="HGTP_anticodon"/>
    <property type="match status" value="1"/>
</dbReference>
<dbReference type="SUPFAM" id="SSF55681">
    <property type="entry name" value="Class II aaRS and biotin synthetases"/>
    <property type="match status" value="1"/>
</dbReference>
<evidence type="ECO:0000256" key="11">
    <source>
        <dbReference type="ARBA" id="ARBA00047671"/>
    </source>
</evidence>
<keyword evidence="6 14" id="KW-0436">Ligase</keyword>
<comment type="catalytic activity">
    <reaction evidence="11">
        <text>tRNA(Pro) + L-proline + ATP = L-prolyl-tRNA(Pro) + AMP + diphosphate</text>
        <dbReference type="Rhea" id="RHEA:14305"/>
        <dbReference type="Rhea" id="RHEA-COMP:9700"/>
        <dbReference type="Rhea" id="RHEA-COMP:9702"/>
        <dbReference type="ChEBI" id="CHEBI:30616"/>
        <dbReference type="ChEBI" id="CHEBI:33019"/>
        <dbReference type="ChEBI" id="CHEBI:60039"/>
        <dbReference type="ChEBI" id="CHEBI:78442"/>
        <dbReference type="ChEBI" id="CHEBI:78532"/>
        <dbReference type="ChEBI" id="CHEBI:456215"/>
        <dbReference type="EC" id="6.1.1.15"/>
    </reaction>
</comment>
<dbReference type="EC" id="6.1.1.15" evidence="3 12"/>
<dbReference type="CDD" id="cd00861">
    <property type="entry name" value="ProRS_anticodon_short"/>
    <property type="match status" value="1"/>
</dbReference>
<gene>
    <name evidence="14" type="ORF">GCM10009105_28530</name>
</gene>
<dbReference type="InterPro" id="IPR002314">
    <property type="entry name" value="aa-tRNA-synt_IIb"/>
</dbReference>
<dbReference type="InterPro" id="IPR045864">
    <property type="entry name" value="aa-tRNA-synth_II/BPL/LPL"/>
</dbReference>
<evidence type="ECO:0000256" key="4">
    <source>
        <dbReference type="ARBA" id="ARBA00019110"/>
    </source>
</evidence>
<comment type="caution">
    <text evidence="14">The sequence shown here is derived from an EMBL/GenBank/DDBJ whole genome shotgun (WGS) entry which is preliminary data.</text>
</comment>
<keyword evidence="8" id="KW-0067">ATP-binding</keyword>
<evidence type="ECO:0000256" key="7">
    <source>
        <dbReference type="ARBA" id="ARBA00022741"/>
    </source>
</evidence>
<evidence type="ECO:0000256" key="12">
    <source>
        <dbReference type="NCBIfam" id="TIGR00409"/>
    </source>
</evidence>
<dbReference type="InterPro" id="IPR023716">
    <property type="entry name" value="Prolyl-tRNA_ligase_IIa_type2"/>
</dbReference>
<comment type="subcellular location">
    <subcellularLocation>
        <location evidence="1">Cytoplasm</location>
    </subcellularLocation>
</comment>
<evidence type="ECO:0000256" key="5">
    <source>
        <dbReference type="ARBA" id="ARBA00022490"/>
    </source>
</evidence>
<dbReference type="RefSeq" id="WP_343792303.1">
    <property type="nucleotide sequence ID" value="NZ_BAAAEU010000024.1"/>
</dbReference>
<evidence type="ECO:0000256" key="10">
    <source>
        <dbReference type="ARBA" id="ARBA00023146"/>
    </source>
</evidence>
<keyword evidence="15" id="KW-1185">Reference proteome</keyword>
<evidence type="ECO:0000259" key="13">
    <source>
        <dbReference type="PROSITE" id="PS50862"/>
    </source>
</evidence>
<keyword evidence="10" id="KW-0030">Aminoacyl-tRNA synthetase</keyword>
<dbReference type="GO" id="GO:0016874">
    <property type="term" value="F:ligase activity"/>
    <property type="evidence" value="ECO:0007669"/>
    <property type="project" value="UniProtKB-KW"/>
</dbReference>
<dbReference type="EMBL" id="BAAAEU010000024">
    <property type="protein sequence ID" value="GAA0719750.1"/>
    <property type="molecule type" value="Genomic_DNA"/>
</dbReference>
<dbReference type="HAMAP" id="MF_01570">
    <property type="entry name" value="Pro_tRNA_synth_type2"/>
    <property type="match status" value="1"/>
</dbReference>
<dbReference type="PANTHER" id="PTHR42753:SF2">
    <property type="entry name" value="PROLINE--TRNA LIGASE"/>
    <property type="match status" value="1"/>
</dbReference>
<organism evidence="14 15">
    <name type="scientific">Dokdonella soli</name>
    <dbReference type="NCBI Taxonomy" id="529810"/>
    <lineage>
        <taxon>Bacteria</taxon>
        <taxon>Pseudomonadati</taxon>
        <taxon>Pseudomonadota</taxon>
        <taxon>Gammaproteobacteria</taxon>
        <taxon>Lysobacterales</taxon>
        <taxon>Rhodanobacteraceae</taxon>
        <taxon>Dokdonella</taxon>
    </lineage>
</organism>
<keyword evidence="7" id="KW-0547">Nucleotide-binding</keyword>
<name>A0ABN1IRE2_9GAMM</name>
<proteinExistence type="inferred from homology"/>
<sequence>MRLSRYFLPTLKDNPAEAQIASHRLMLRAGLIRQEAAGIYAWLPLGLRVLKNIERIVREELDRAGAIELLMPTLQLADLWRESGRYEAYGPEMLRIRDRHKREMLYGPTNEEMVTGIFRAGVSSWRDLPRNLYQIQWKFRDEQRPRFGVMRGREFLMKDGYSFDLDEAGARRSYQRMFVAYLRTFARLGVKAIPMRAETGPIGGDLSHEFIVLAETGESEVYCDRGVLDLPVPDADVDYDGDLEPVIREWTTRYAATSDVHDPVRYEAEVPEPRRLRTRGIEVGQIFYFGTKYSEAMRAQVTMPDGSARALHGGSYGIGVSRLVGAIVQACHDEAGIVWPDAVAPFDVGLLDVKPGDPATAAACAELRAKLEARGIGVLHDDTDARAGAKFANMDLIGLPWQIAVGPRGLANGMAELKRRCSGERSELPIEAVVARLVDASTERNRHE</sequence>
<dbReference type="InterPro" id="IPR033730">
    <property type="entry name" value="ProRS_core_prok"/>
</dbReference>
<dbReference type="Gene3D" id="3.30.930.10">
    <property type="entry name" value="Bira Bifunctional Protein, Domain 2"/>
    <property type="match status" value="1"/>
</dbReference>
<comment type="subunit">
    <text evidence="2">Homodimer.</text>
</comment>
<keyword evidence="9" id="KW-0648">Protein biosynthesis</keyword>
<dbReference type="CDD" id="cd00779">
    <property type="entry name" value="ProRS_core_prok"/>
    <property type="match status" value="1"/>
</dbReference>
<dbReference type="InterPro" id="IPR036621">
    <property type="entry name" value="Anticodon-bd_dom_sf"/>
</dbReference>
<dbReference type="InterPro" id="IPR004500">
    <property type="entry name" value="Pro-tRNA-synth_IIa_bac-type"/>
</dbReference>
<dbReference type="Proteomes" id="UP001501523">
    <property type="component" value="Unassembled WGS sequence"/>
</dbReference>
<evidence type="ECO:0000256" key="1">
    <source>
        <dbReference type="ARBA" id="ARBA00004496"/>
    </source>
</evidence>
<evidence type="ECO:0000256" key="6">
    <source>
        <dbReference type="ARBA" id="ARBA00022598"/>
    </source>
</evidence>
<evidence type="ECO:0000313" key="15">
    <source>
        <dbReference type="Proteomes" id="UP001501523"/>
    </source>
</evidence>
<dbReference type="InterPro" id="IPR002316">
    <property type="entry name" value="Pro-tRNA-ligase_IIa"/>
</dbReference>